<dbReference type="Gene3D" id="3.30.730.10">
    <property type="entry name" value="AP2/ERF domain"/>
    <property type="match status" value="1"/>
</dbReference>
<evidence type="ECO:0000313" key="11">
    <source>
        <dbReference type="Proteomes" id="UP001497516"/>
    </source>
</evidence>
<feature type="compositionally biased region" description="Polar residues" evidence="8">
    <location>
        <begin position="1"/>
        <end position="12"/>
    </location>
</feature>
<feature type="domain" description="AP2/ERF" evidence="9">
    <location>
        <begin position="59"/>
        <end position="116"/>
    </location>
</feature>
<proteinExistence type="inferred from homology"/>
<keyword evidence="11" id="KW-1185">Reference proteome</keyword>
<dbReference type="InterPro" id="IPR045277">
    <property type="entry name" value="DRE1A-I"/>
</dbReference>
<dbReference type="InterPro" id="IPR001471">
    <property type="entry name" value="AP2/ERF_dom"/>
</dbReference>
<evidence type="ECO:0000256" key="5">
    <source>
        <dbReference type="ARBA" id="ARBA00023163"/>
    </source>
</evidence>
<dbReference type="PANTHER" id="PTHR31839:SF2">
    <property type="entry name" value="DEHYDRATION-RESPONSIVE ELEMENT-BINDING PROTEIN 1D"/>
    <property type="match status" value="1"/>
</dbReference>
<comment type="similarity">
    <text evidence="7">Belongs to the AP2/ERF transcription factor family. ERF subfamily.</text>
</comment>
<feature type="region of interest" description="Disordered" evidence="8">
    <location>
        <begin position="1"/>
        <end position="47"/>
    </location>
</feature>
<dbReference type="GO" id="GO:0005634">
    <property type="term" value="C:nucleus"/>
    <property type="evidence" value="ECO:0007669"/>
    <property type="project" value="UniProtKB-SubCell"/>
</dbReference>
<evidence type="ECO:0000256" key="1">
    <source>
        <dbReference type="ARBA" id="ARBA00004123"/>
    </source>
</evidence>
<evidence type="ECO:0000256" key="3">
    <source>
        <dbReference type="ARBA" id="ARBA00023125"/>
    </source>
</evidence>
<dbReference type="SMART" id="SM00380">
    <property type="entry name" value="AP2"/>
    <property type="match status" value="1"/>
</dbReference>
<dbReference type="SUPFAM" id="SSF54171">
    <property type="entry name" value="DNA-binding domain"/>
    <property type="match status" value="1"/>
</dbReference>
<comment type="subcellular location">
    <subcellularLocation>
        <location evidence="1">Nucleus</location>
    </subcellularLocation>
</comment>
<feature type="compositionally biased region" description="Low complexity" evidence="8">
    <location>
        <begin position="13"/>
        <end position="24"/>
    </location>
</feature>
<dbReference type="GO" id="GO:0003700">
    <property type="term" value="F:DNA-binding transcription factor activity"/>
    <property type="evidence" value="ECO:0007669"/>
    <property type="project" value="InterPro"/>
</dbReference>
<dbReference type="CDD" id="cd00018">
    <property type="entry name" value="AP2"/>
    <property type="match status" value="1"/>
</dbReference>
<keyword evidence="2" id="KW-0805">Transcription regulation</keyword>
<evidence type="ECO:0000259" key="9">
    <source>
        <dbReference type="PROSITE" id="PS51032"/>
    </source>
</evidence>
<evidence type="ECO:0000256" key="2">
    <source>
        <dbReference type="ARBA" id="ARBA00023015"/>
    </source>
</evidence>
<name>A0AAV2DNF3_9ROSI</name>
<dbReference type="Proteomes" id="UP001497516">
    <property type="component" value="Chromosome 3"/>
</dbReference>
<evidence type="ECO:0000313" key="10">
    <source>
        <dbReference type="EMBL" id="CAL1375455.1"/>
    </source>
</evidence>
<evidence type="ECO:0000256" key="7">
    <source>
        <dbReference type="ARBA" id="ARBA00024343"/>
    </source>
</evidence>
<gene>
    <name evidence="10" type="ORF">LTRI10_LOCUS17249</name>
</gene>
<dbReference type="Pfam" id="PF00847">
    <property type="entry name" value="AP2"/>
    <property type="match status" value="1"/>
</dbReference>
<dbReference type="PROSITE" id="PS51032">
    <property type="entry name" value="AP2_ERF"/>
    <property type="match status" value="1"/>
</dbReference>
<dbReference type="InterPro" id="IPR016177">
    <property type="entry name" value="DNA-bd_dom_sf"/>
</dbReference>
<keyword evidence="3" id="KW-0238">DNA-binding</keyword>
<keyword evidence="4" id="KW-0010">Activator</keyword>
<dbReference type="InterPro" id="IPR036955">
    <property type="entry name" value="AP2/ERF_dom_sf"/>
</dbReference>
<keyword evidence="5" id="KW-0804">Transcription</keyword>
<keyword evidence="6" id="KW-0539">Nucleus</keyword>
<sequence length="237" mass="26216">MDFGTTQQPQYYSESSLSAASPVSNGATSAENHGHHQLAAKVPKKRTGRRVFRETRHPVYRGVRSRKGDKWVCEVREPVTGTRVWLGTYTNQEMAARAHDVAALAFRGKSACLNFADSAWRLPVPASTDQIDIRRAAAEAAEMFRPGAEAAAEEQEYSTAAGETSHSDGDVFSYVEELEPVEELPKLLSEMAEGLLLSPPPPSYGAESDGWSYVERCVNDNNNNDDGADYDWSLWHY</sequence>
<evidence type="ECO:0000256" key="8">
    <source>
        <dbReference type="SAM" id="MobiDB-lite"/>
    </source>
</evidence>
<accession>A0AAV2DNF3</accession>
<protein>
    <recommendedName>
        <fullName evidence="9">AP2/ERF domain-containing protein</fullName>
    </recommendedName>
</protein>
<organism evidence="10 11">
    <name type="scientific">Linum trigynum</name>
    <dbReference type="NCBI Taxonomy" id="586398"/>
    <lineage>
        <taxon>Eukaryota</taxon>
        <taxon>Viridiplantae</taxon>
        <taxon>Streptophyta</taxon>
        <taxon>Embryophyta</taxon>
        <taxon>Tracheophyta</taxon>
        <taxon>Spermatophyta</taxon>
        <taxon>Magnoliopsida</taxon>
        <taxon>eudicotyledons</taxon>
        <taxon>Gunneridae</taxon>
        <taxon>Pentapetalae</taxon>
        <taxon>rosids</taxon>
        <taxon>fabids</taxon>
        <taxon>Malpighiales</taxon>
        <taxon>Linaceae</taxon>
        <taxon>Linum</taxon>
    </lineage>
</organism>
<evidence type="ECO:0000256" key="4">
    <source>
        <dbReference type="ARBA" id="ARBA00023159"/>
    </source>
</evidence>
<dbReference type="PRINTS" id="PR00367">
    <property type="entry name" value="ETHRSPELEMNT"/>
</dbReference>
<evidence type="ECO:0000256" key="6">
    <source>
        <dbReference type="ARBA" id="ARBA00023242"/>
    </source>
</evidence>
<dbReference type="GO" id="GO:0003677">
    <property type="term" value="F:DNA binding"/>
    <property type="evidence" value="ECO:0007669"/>
    <property type="project" value="UniProtKB-KW"/>
</dbReference>
<dbReference type="AlphaFoldDB" id="A0AAV2DNF3"/>
<feature type="region of interest" description="Disordered" evidence="8">
    <location>
        <begin position="148"/>
        <end position="168"/>
    </location>
</feature>
<reference evidence="10 11" key="1">
    <citation type="submission" date="2024-04" db="EMBL/GenBank/DDBJ databases">
        <authorList>
            <person name="Fracassetti M."/>
        </authorList>
    </citation>
    <scope>NUCLEOTIDE SEQUENCE [LARGE SCALE GENOMIC DNA]</scope>
</reference>
<dbReference type="EMBL" id="OZ034816">
    <property type="protein sequence ID" value="CAL1375455.1"/>
    <property type="molecule type" value="Genomic_DNA"/>
</dbReference>
<feature type="compositionally biased region" description="Basic residues" evidence="8">
    <location>
        <begin position="35"/>
        <end position="47"/>
    </location>
</feature>
<dbReference type="PANTHER" id="PTHR31839">
    <property type="entry name" value="DEHYDRATION-RESPONSIVE ELEMENT-BINDING PROTEIN 1D"/>
    <property type="match status" value="1"/>
</dbReference>